<reference evidence="2" key="2">
    <citation type="submission" date="2012-04" db="EMBL/GenBank/DDBJ databases">
        <title>Complete genome sequence of Providencia stuartii clinical isolate MRSN 2154.</title>
        <authorList>
            <person name="Clifford R.J."/>
            <person name="Hang J."/>
            <person name="Riley M.C."/>
            <person name="Onmus-Leone F."/>
            <person name="Kuschner R.A."/>
            <person name="Lesho E.P."/>
            <person name="Waterman P.E."/>
        </authorList>
    </citation>
    <scope>NUCLEOTIDE SEQUENCE [LARGE SCALE GENOMIC DNA]</scope>
    <source>
        <strain evidence="2">MRSN 2154</strain>
    </source>
</reference>
<dbReference type="Proteomes" id="UP000005012">
    <property type="component" value="Chromosome"/>
</dbReference>
<name>A0A140NR69_PROSM</name>
<dbReference type="PATRIC" id="fig|1157951.4.peg.3355"/>
<dbReference type="OrthoDB" id="6466995at2"/>
<proteinExistence type="predicted"/>
<dbReference type="EMBL" id="CP003488">
    <property type="protein sequence ID" value="AFH95148.1"/>
    <property type="molecule type" value="Genomic_DNA"/>
</dbReference>
<evidence type="ECO:0000313" key="2">
    <source>
        <dbReference type="Proteomes" id="UP000005012"/>
    </source>
</evidence>
<organism evidence="1 2">
    <name type="scientific">Providencia stuartii (strain MRSN 2154)</name>
    <dbReference type="NCBI Taxonomy" id="1157951"/>
    <lineage>
        <taxon>Bacteria</taxon>
        <taxon>Pseudomonadati</taxon>
        <taxon>Pseudomonadota</taxon>
        <taxon>Gammaproteobacteria</taxon>
        <taxon>Enterobacterales</taxon>
        <taxon>Morganellaceae</taxon>
        <taxon>Providencia</taxon>
    </lineage>
</organism>
<accession>A0A140NR69</accession>
<reference evidence="1 2" key="1">
    <citation type="journal article" date="2012" name="J. Bacteriol.">
        <title>Complete Genome Sequence of Providencia stuartii Clinical Isolate MRSN 2154.</title>
        <authorList>
            <person name="Clifford R.J."/>
            <person name="Hang J."/>
            <person name="Riley M.C."/>
            <person name="Onmus-Leone F."/>
            <person name="Kuschner R.A."/>
            <person name="Lesho E.P."/>
            <person name="Waterman P.E."/>
        </authorList>
    </citation>
    <scope>NUCLEOTIDE SEQUENCE [LARGE SCALE GENOMIC DNA]</scope>
    <source>
        <strain evidence="1 2">MRSN 2154</strain>
    </source>
</reference>
<dbReference type="KEGG" id="psi:S70_16675"/>
<gene>
    <name evidence="1" type="ordered locus">S70_16675</name>
</gene>
<evidence type="ECO:0000313" key="1">
    <source>
        <dbReference type="EMBL" id="AFH95148.1"/>
    </source>
</evidence>
<dbReference type="RefSeq" id="WP_014657849.1">
    <property type="nucleotide sequence ID" value="NC_017731.1"/>
</dbReference>
<dbReference type="HOGENOM" id="CLU_2466562_0_0_6"/>
<sequence>MKLLTLNDEEYSLLQNILNNFVLHGVESIPNDDSCNVLKMNDRINELKDVEPVGYIMESSFDNIREYGYTHLNEERTEKINIPLYRLD</sequence>
<protein>
    <submittedName>
        <fullName evidence="1">Uncharacterized protein</fullName>
    </submittedName>
</protein>
<dbReference type="AlphaFoldDB" id="A0A140NR69"/>